<keyword evidence="2" id="KW-0732">Signal</keyword>
<dbReference type="InterPro" id="IPR042100">
    <property type="entry name" value="Bug_dom1"/>
</dbReference>
<evidence type="ECO:0000256" key="2">
    <source>
        <dbReference type="SAM" id="SignalP"/>
    </source>
</evidence>
<feature type="signal peptide" evidence="2">
    <location>
        <begin position="1"/>
        <end position="28"/>
    </location>
</feature>
<accession>A0ABZ0PL16</accession>
<dbReference type="Gene3D" id="3.40.190.150">
    <property type="entry name" value="Bordetella uptake gene, domain 1"/>
    <property type="match status" value="1"/>
</dbReference>
<comment type="similarity">
    <text evidence="1">Belongs to the UPF0065 (bug) family.</text>
</comment>
<dbReference type="InterPro" id="IPR006311">
    <property type="entry name" value="TAT_signal"/>
</dbReference>
<protein>
    <submittedName>
        <fullName evidence="3">Tripartite tricarboxylate transporter substrate binding protein</fullName>
    </submittedName>
</protein>
<dbReference type="PIRSF" id="PIRSF017082">
    <property type="entry name" value="YflP"/>
    <property type="match status" value="1"/>
</dbReference>
<dbReference type="Proteomes" id="UP001305521">
    <property type="component" value="Chromosome"/>
</dbReference>
<organism evidence="3 4">
    <name type="scientific">Sediminicoccus rosea</name>
    <dbReference type="NCBI Taxonomy" id="1225128"/>
    <lineage>
        <taxon>Bacteria</taxon>
        <taxon>Pseudomonadati</taxon>
        <taxon>Pseudomonadota</taxon>
        <taxon>Alphaproteobacteria</taxon>
        <taxon>Acetobacterales</taxon>
        <taxon>Roseomonadaceae</taxon>
        <taxon>Sediminicoccus</taxon>
    </lineage>
</organism>
<dbReference type="PANTHER" id="PTHR42928:SF5">
    <property type="entry name" value="BLR1237 PROTEIN"/>
    <property type="match status" value="1"/>
</dbReference>
<feature type="chain" id="PRO_5047274542" evidence="2">
    <location>
        <begin position="29"/>
        <end position="326"/>
    </location>
</feature>
<evidence type="ECO:0000313" key="4">
    <source>
        <dbReference type="Proteomes" id="UP001305521"/>
    </source>
</evidence>
<keyword evidence="4" id="KW-1185">Reference proteome</keyword>
<reference evidence="3 4" key="1">
    <citation type="submission" date="2023-11" db="EMBL/GenBank/DDBJ databases">
        <title>Arctic aerobic anoxygenic photoheterotroph Sediminicoccus rosea KRV36 adapts its photosynthesis to long days of polar summer.</title>
        <authorList>
            <person name="Tomasch J."/>
            <person name="Kopejtka K."/>
            <person name="Bily T."/>
            <person name="Gardiner A.T."/>
            <person name="Gardian Z."/>
            <person name="Shivaramu S."/>
            <person name="Koblizek M."/>
            <person name="Engelhardt F."/>
            <person name="Kaftan D."/>
        </authorList>
    </citation>
    <scope>NUCLEOTIDE SEQUENCE [LARGE SCALE GENOMIC DNA]</scope>
    <source>
        <strain evidence="3 4">R-30</strain>
    </source>
</reference>
<gene>
    <name evidence="3" type="ORF">R9Z33_04085</name>
</gene>
<dbReference type="CDD" id="cd13578">
    <property type="entry name" value="PBP2_Bug27"/>
    <property type="match status" value="1"/>
</dbReference>
<sequence>MTTSRFARRTLMATGLVGLGGAAARAQAFPSRSVRVIVPFPPAGAADVITRLLAESVSRELGQSLVIENRTGSGGRIGTEAAVRAAPDGYTMLMGSQATNSINPELYRDSSFDPARDLVPVALVGGVGSIIYVRNSLEVRSLQDLLALARRRPGELTYGSAGNGGASHLSMALLEAMAGIRMTHVPYRGTAPATADLLAGRIDAMSDPITTALPHVMAGSVRALAVTTPRRFPALPELPTVAEAGVPGYEAVSYYGFFAPAGVPAEPLARLRAACAAAIAEPAVARRLEEQGIVRLGLNPEQFAAYVATDRARWGRVIRDANITVN</sequence>
<dbReference type="PANTHER" id="PTHR42928">
    <property type="entry name" value="TRICARBOXYLATE-BINDING PROTEIN"/>
    <property type="match status" value="1"/>
</dbReference>
<dbReference type="InterPro" id="IPR005064">
    <property type="entry name" value="BUG"/>
</dbReference>
<evidence type="ECO:0000256" key="1">
    <source>
        <dbReference type="ARBA" id="ARBA00006987"/>
    </source>
</evidence>
<dbReference type="EMBL" id="CP137852">
    <property type="protein sequence ID" value="WPB86052.1"/>
    <property type="molecule type" value="Genomic_DNA"/>
</dbReference>
<dbReference type="PROSITE" id="PS51318">
    <property type="entry name" value="TAT"/>
    <property type="match status" value="1"/>
</dbReference>
<dbReference type="SUPFAM" id="SSF53850">
    <property type="entry name" value="Periplasmic binding protein-like II"/>
    <property type="match status" value="1"/>
</dbReference>
<dbReference type="Pfam" id="PF03401">
    <property type="entry name" value="TctC"/>
    <property type="match status" value="1"/>
</dbReference>
<dbReference type="RefSeq" id="WP_318650029.1">
    <property type="nucleotide sequence ID" value="NZ_CP137852.1"/>
</dbReference>
<evidence type="ECO:0000313" key="3">
    <source>
        <dbReference type="EMBL" id="WPB86052.1"/>
    </source>
</evidence>
<dbReference type="Gene3D" id="3.40.190.10">
    <property type="entry name" value="Periplasmic binding protein-like II"/>
    <property type="match status" value="1"/>
</dbReference>
<name>A0ABZ0PL16_9PROT</name>
<proteinExistence type="inferred from homology"/>